<dbReference type="GO" id="GO:0005737">
    <property type="term" value="C:cytoplasm"/>
    <property type="evidence" value="ECO:0007669"/>
    <property type="project" value="TreeGrafter"/>
</dbReference>
<proteinExistence type="predicted"/>
<reference evidence="1" key="1">
    <citation type="submission" date="2022-12" db="EMBL/GenBank/DDBJ databases">
        <title>Draft genome assemblies for two species of Escallonia (Escalloniales).</title>
        <authorList>
            <person name="Chanderbali A."/>
            <person name="Dervinis C."/>
            <person name="Anghel I."/>
            <person name="Soltis D."/>
            <person name="Soltis P."/>
            <person name="Zapata F."/>
        </authorList>
    </citation>
    <scope>NUCLEOTIDE SEQUENCE</scope>
    <source>
        <strain evidence="1">UCBG92.1500</strain>
        <tissue evidence="1">Leaf</tissue>
    </source>
</reference>
<dbReference type="PANTHER" id="PTHR31741">
    <property type="entry name" value="OS02G0726500 PROTEIN-RELATED"/>
    <property type="match status" value="1"/>
</dbReference>
<dbReference type="PANTHER" id="PTHR31741:SF1">
    <property type="entry name" value="O-FUCOSYLTRANSFERASE 7"/>
    <property type="match status" value="1"/>
</dbReference>
<evidence type="ECO:0000313" key="1">
    <source>
        <dbReference type="EMBL" id="KAK2992359.1"/>
    </source>
</evidence>
<gene>
    <name evidence="1" type="ORF">RJ640_009870</name>
</gene>
<dbReference type="AlphaFoldDB" id="A0AA88RLW7"/>
<evidence type="ECO:0000313" key="2">
    <source>
        <dbReference type="Proteomes" id="UP001187471"/>
    </source>
</evidence>
<keyword evidence="2" id="KW-1185">Reference proteome</keyword>
<dbReference type="Proteomes" id="UP001187471">
    <property type="component" value="Unassembled WGS sequence"/>
</dbReference>
<organism evidence="1 2">
    <name type="scientific">Escallonia rubra</name>
    <dbReference type="NCBI Taxonomy" id="112253"/>
    <lineage>
        <taxon>Eukaryota</taxon>
        <taxon>Viridiplantae</taxon>
        <taxon>Streptophyta</taxon>
        <taxon>Embryophyta</taxon>
        <taxon>Tracheophyta</taxon>
        <taxon>Spermatophyta</taxon>
        <taxon>Magnoliopsida</taxon>
        <taxon>eudicotyledons</taxon>
        <taxon>Gunneridae</taxon>
        <taxon>Pentapetalae</taxon>
        <taxon>asterids</taxon>
        <taxon>campanulids</taxon>
        <taxon>Escalloniales</taxon>
        <taxon>Escalloniaceae</taxon>
        <taxon>Escallonia</taxon>
    </lineage>
</organism>
<feature type="non-terminal residue" evidence="1">
    <location>
        <position position="1"/>
    </location>
</feature>
<accession>A0AA88RLW7</accession>
<dbReference type="Gene3D" id="3.40.50.720">
    <property type="entry name" value="NAD(P)-binding Rossmann-like Domain"/>
    <property type="match status" value="1"/>
</dbReference>
<comment type="caution">
    <text evidence="1">The sequence shown here is derived from an EMBL/GenBank/DDBJ whole genome shotgun (WGS) entry which is preliminary data.</text>
</comment>
<dbReference type="EMBL" id="JAVXUO010000417">
    <property type="protein sequence ID" value="KAK2992359.1"/>
    <property type="molecule type" value="Genomic_DNA"/>
</dbReference>
<name>A0AA88RLW7_9ASTE</name>
<protein>
    <submittedName>
        <fullName evidence="1">Uncharacterized protein</fullName>
    </submittedName>
</protein>
<sequence>MKSKLKAEAFHARQWWSCDRQSWTIGGSRCGEVRPSTDLTMCCCFFKDCSQQPTIGVMAIIAEGVPESDTKELIAYARTNNKSESGRENSPLRRRKTPLPACKLDGASGTLDFDKLWKRPPKRDYVHCVEPSPSYTCKEHLLGKPKVTCLYIQMAALIRCLLGNISDVFDEDHFINSLANDKLHCRACYEALYFSPKIEAMGKRVKGYCPSTPKEVGMFLTTLKFPSNTPIYIATREIYG</sequence>